<comment type="caution">
    <text evidence="1">The sequence shown here is derived from an EMBL/GenBank/DDBJ whole genome shotgun (WGS) entry which is preliminary data.</text>
</comment>
<dbReference type="InterPro" id="IPR023198">
    <property type="entry name" value="PGP-like_dom2"/>
</dbReference>
<dbReference type="InterPro" id="IPR023214">
    <property type="entry name" value="HAD_sf"/>
</dbReference>
<sequence>MGYRAVLFDVDGTIIDTTDAIISSLKRVLMEFTSIEYSEEELYVSMGITGSMTMDIFGVAEKDKAIKLWDRYFLQQYDKVSFFPGVRETLDSIKEMGFLTGIVTSKTRHELSSEKILDEVRDDFDVIVCADDAKRPKPNPDPVLKAMEILSVKSKECIYIGDSLYDLLAARSAGVSFGVAVWGSKKPEKLFELDPEHVFSDPREIVDLLKAGAANGGN</sequence>
<dbReference type="EMBL" id="VTPS01000003">
    <property type="protein sequence ID" value="TZE82938.1"/>
    <property type="molecule type" value="Genomic_DNA"/>
</dbReference>
<protein>
    <submittedName>
        <fullName evidence="1">HAD family hydrolase</fullName>
    </submittedName>
</protein>
<dbReference type="NCBIfam" id="TIGR01509">
    <property type="entry name" value="HAD-SF-IA-v3"/>
    <property type="match status" value="1"/>
</dbReference>
<organism evidence="1 2">
    <name type="scientific">Calorimonas adulescens</name>
    <dbReference type="NCBI Taxonomy" id="2606906"/>
    <lineage>
        <taxon>Bacteria</taxon>
        <taxon>Bacillati</taxon>
        <taxon>Bacillota</taxon>
        <taxon>Clostridia</taxon>
        <taxon>Thermoanaerobacterales</taxon>
        <taxon>Thermoanaerobacteraceae</taxon>
        <taxon>Calorimonas</taxon>
    </lineage>
</organism>
<gene>
    <name evidence="1" type="ORF">FWJ32_03015</name>
</gene>
<keyword evidence="2" id="KW-1185">Reference proteome</keyword>
<dbReference type="SFLD" id="SFLDS00003">
    <property type="entry name" value="Haloacid_Dehalogenase"/>
    <property type="match status" value="1"/>
</dbReference>
<dbReference type="GO" id="GO:0008967">
    <property type="term" value="F:phosphoglycolate phosphatase activity"/>
    <property type="evidence" value="ECO:0007669"/>
    <property type="project" value="TreeGrafter"/>
</dbReference>
<dbReference type="InterPro" id="IPR041492">
    <property type="entry name" value="HAD_2"/>
</dbReference>
<evidence type="ECO:0000313" key="1">
    <source>
        <dbReference type="EMBL" id="TZE82938.1"/>
    </source>
</evidence>
<dbReference type="PRINTS" id="PR00413">
    <property type="entry name" value="HADHALOGNASE"/>
</dbReference>
<dbReference type="GO" id="GO:0006281">
    <property type="term" value="P:DNA repair"/>
    <property type="evidence" value="ECO:0007669"/>
    <property type="project" value="TreeGrafter"/>
</dbReference>
<dbReference type="Proteomes" id="UP000322976">
    <property type="component" value="Unassembled WGS sequence"/>
</dbReference>
<dbReference type="Pfam" id="PF13419">
    <property type="entry name" value="HAD_2"/>
    <property type="match status" value="1"/>
</dbReference>
<keyword evidence="1" id="KW-0378">Hydrolase</keyword>
<dbReference type="Gene3D" id="1.10.150.240">
    <property type="entry name" value="Putative phosphatase, domain 2"/>
    <property type="match status" value="1"/>
</dbReference>
<dbReference type="PANTHER" id="PTHR43434">
    <property type="entry name" value="PHOSPHOGLYCOLATE PHOSPHATASE"/>
    <property type="match status" value="1"/>
</dbReference>
<dbReference type="NCBIfam" id="TIGR01549">
    <property type="entry name" value="HAD-SF-IA-v1"/>
    <property type="match status" value="1"/>
</dbReference>
<name>A0A5D8QI11_9THEO</name>
<proteinExistence type="predicted"/>
<dbReference type="InterPro" id="IPR050155">
    <property type="entry name" value="HAD-like_hydrolase_sf"/>
</dbReference>
<dbReference type="SUPFAM" id="SSF56784">
    <property type="entry name" value="HAD-like"/>
    <property type="match status" value="1"/>
</dbReference>
<dbReference type="Gene3D" id="3.40.50.1000">
    <property type="entry name" value="HAD superfamily/HAD-like"/>
    <property type="match status" value="1"/>
</dbReference>
<dbReference type="RefSeq" id="WP_149544495.1">
    <property type="nucleotide sequence ID" value="NZ_VTPS01000003.1"/>
</dbReference>
<dbReference type="InterPro" id="IPR036412">
    <property type="entry name" value="HAD-like_sf"/>
</dbReference>
<reference evidence="1 2" key="1">
    <citation type="submission" date="2019-08" db="EMBL/GenBank/DDBJ databases">
        <title>Calorimonas adulescens gen. nov., sp. nov., an anaerobic thermophilic bacterium from Sakhalin hot spring.</title>
        <authorList>
            <person name="Khomyakova M.A."/>
            <person name="Merkel A.Y."/>
            <person name="Novikov A."/>
            <person name="Bonch-Osmolovskaya E.A."/>
            <person name="Slobodkin A.I."/>
        </authorList>
    </citation>
    <scope>NUCLEOTIDE SEQUENCE [LARGE SCALE GENOMIC DNA]</scope>
    <source>
        <strain evidence="1 2">A05MB</strain>
    </source>
</reference>
<accession>A0A5D8QI11</accession>
<dbReference type="GO" id="GO:0005829">
    <property type="term" value="C:cytosol"/>
    <property type="evidence" value="ECO:0007669"/>
    <property type="project" value="TreeGrafter"/>
</dbReference>
<evidence type="ECO:0000313" key="2">
    <source>
        <dbReference type="Proteomes" id="UP000322976"/>
    </source>
</evidence>
<dbReference type="PANTHER" id="PTHR43434:SF26">
    <property type="entry name" value="PYROPHOSPHATASE PPAX"/>
    <property type="match status" value="1"/>
</dbReference>
<dbReference type="SFLD" id="SFLDG01135">
    <property type="entry name" value="C1.5.6:_HAD__Beta-PGM__Phospha"/>
    <property type="match status" value="1"/>
</dbReference>
<dbReference type="InterPro" id="IPR006439">
    <property type="entry name" value="HAD-SF_hydro_IA"/>
</dbReference>
<dbReference type="AlphaFoldDB" id="A0A5D8QI11"/>
<dbReference type="SFLD" id="SFLDG01129">
    <property type="entry name" value="C1.5:_HAD__Beta-PGM__Phosphata"/>
    <property type="match status" value="1"/>
</dbReference>